<dbReference type="EMBL" id="BAAAZI010000009">
    <property type="protein sequence ID" value="GAA4142153.1"/>
    <property type="molecule type" value="Genomic_DNA"/>
</dbReference>
<keyword evidence="6" id="KW-0915">Sodium</keyword>
<protein>
    <recommendedName>
        <fullName evidence="11">Cation/H+ exchanger transmembrane domain-containing protein</fullName>
    </recommendedName>
</protein>
<dbReference type="PANTHER" id="PTHR10110">
    <property type="entry name" value="SODIUM/HYDROGEN EXCHANGER"/>
    <property type="match status" value="1"/>
</dbReference>
<evidence type="ECO:0000256" key="7">
    <source>
        <dbReference type="ARBA" id="ARBA00023065"/>
    </source>
</evidence>
<keyword evidence="4 10" id="KW-0812">Transmembrane</keyword>
<evidence type="ECO:0000256" key="9">
    <source>
        <dbReference type="ARBA" id="ARBA00023201"/>
    </source>
</evidence>
<accession>A0ABP7YVV9</accession>
<feature type="transmembrane region" description="Helical" evidence="10">
    <location>
        <begin position="297"/>
        <end position="320"/>
    </location>
</feature>
<gene>
    <name evidence="12" type="ORF">GCM10022216_22860</name>
</gene>
<feature type="domain" description="Cation/H+ exchanger transmembrane" evidence="11">
    <location>
        <begin position="3"/>
        <end position="319"/>
    </location>
</feature>
<feature type="transmembrane region" description="Helical" evidence="10">
    <location>
        <begin position="93"/>
        <end position="114"/>
    </location>
</feature>
<keyword evidence="13" id="KW-1185">Reference proteome</keyword>
<evidence type="ECO:0000259" key="11">
    <source>
        <dbReference type="Pfam" id="PF00999"/>
    </source>
</evidence>
<sequence>MVFFTALLVALVSNQLIPGFSIALGFVLGGIVSPPDAVSTGAITKFVKIPRSTTAILEGESLLNDASSLIIFRFALVAVGTGQFIWQEAGLQFLWMLLGGVAVGIFVGYIFILIHRHLSTDTPSDIALTLIEPFFMYWIAEQIHCSGVLAVVSGGLFMSSRRLTYLSGSSRIASTNVWESFVFLLNGIVFLIIGLDLPEIVLGIRSKGISLNTAVLYGVVITGVLILARIISAYAAMLATIIFRPQVAHQNQFSRRRWYIPILLGWTGMRGVVSLAAALAIPLTLPSGEAFPYRNMILFITFIVILLTLLIQGLTLPYLIGKFKLAQGQEDEEAKDEEARKIMKAALKNHVYEFLKVRVASTAEGHFGAERILKHWEEQANLQDSNWLDDTSRGLLKEIFQVQREFLAELNKDSYYSEELIRQQMYQVDLEEERMTVV</sequence>
<evidence type="ECO:0000256" key="3">
    <source>
        <dbReference type="ARBA" id="ARBA00022475"/>
    </source>
</evidence>
<keyword evidence="8 10" id="KW-0472">Membrane</keyword>
<reference evidence="13" key="1">
    <citation type="journal article" date="2019" name="Int. J. Syst. Evol. Microbiol.">
        <title>The Global Catalogue of Microorganisms (GCM) 10K type strain sequencing project: providing services to taxonomists for standard genome sequencing and annotation.</title>
        <authorList>
            <consortium name="The Broad Institute Genomics Platform"/>
            <consortium name="The Broad Institute Genome Sequencing Center for Infectious Disease"/>
            <person name="Wu L."/>
            <person name="Ma J."/>
        </authorList>
    </citation>
    <scope>NUCLEOTIDE SEQUENCE [LARGE SCALE GENOMIC DNA]</scope>
    <source>
        <strain evidence="13">JCM 16704</strain>
    </source>
</reference>
<evidence type="ECO:0000256" key="1">
    <source>
        <dbReference type="ARBA" id="ARBA00004651"/>
    </source>
</evidence>
<evidence type="ECO:0000313" key="12">
    <source>
        <dbReference type="EMBL" id="GAA4142153.1"/>
    </source>
</evidence>
<feature type="transmembrane region" description="Helical" evidence="10">
    <location>
        <begin position="215"/>
        <end position="243"/>
    </location>
</feature>
<evidence type="ECO:0000313" key="13">
    <source>
        <dbReference type="Proteomes" id="UP001500101"/>
    </source>
</evidence>
<feature type="transmembrane region" description="Helical" evidence="10">
    <location>
        <begin position="263"/>
        <end position="285"/>
    </location>
</feature>
<comment type="subcellular location">
    <subcellularLocation>
        <location evidence="1">Cell membrane</location>
        <topology evidence="1">Multi-pass membrane protein</topology>
    </subcellularLocation>
</comment>
<dbReference type="Proteomes" id="UP001500101">
    <property type="component" value="Unassembled WGS sequence"/>
</dbReference>
<keyword evidence="7" id="KW-0406">Ion transport</keyword>
<keyword evidence="3" id="KW-1003">Cell membrane</keyword>
<evidence type="ECO:0000256" key="6">
    <source>
        <dbReference type="ARBA" id="ARBA00023053"/>
    </source>
</evidence>
<evidence type="ECO:0000256" key="10">
    <source>
        <dbReference type="SAM" id="Phobius"/>
    </source>
</evidence>
<feature type="transmembrane region" description="Helical" evidence="10">
    <location>
        <begin position="134"/>
        <end position="157"/>
    </location>
</feature>
<feature type="transmembrane region" description="Helical" evidence="10">
    <location>
        <begin position="177"/>
        <end position="195"/>
    </location>
</feature>
<evidence type="ECO:0000256" key="4">
    <source>
        <dbReference type="ARBA" id="ARBA00022692"/>
    </source>
</evidence>
<evidence type="ECO:0000256" key="8">
    <source>
        <dbReference type="ARBA" id="ARBA00023136"/>
    </source>
</evidence>
<keyword evidence="2" id="KW-0813">Transport</keyword>
<feature type="transmembrane region" description="Helical" evidence="10">
    <location>
        <begin position="66"/>
        <end position="86"/>
    </location>
</feature>
<evidence type="ECO:0000256" key="5">
    <source>
        <dbReference type="ARBA" id="ARBA00022989"/>
    </source>
</evidence>
<evidence type="ECO:0000256" key="2">
    <source>
        <dbReference type="ARBA" id="ARBA00022448"/>
    </source>
</evidence>
<name>A0ABP7YVV9_9SPHI</name>
<comment type="caution">
    <text evidence="12">The sequence shown here is derived from an EMBL/GenBank/DDBJ whole genome shotgun (WGS) entry which is preliminary data.</text>
</comment>
<organism evidence="12 13">
    <name type="scientific">Sphingobacterium kyonggiense</name>
    <dbReference type="NCBI Taxonomy" id="714075"/>
    <lineage>
        <taxon>Bacteria</taxon>
        <taxon>Pseudomonadati</taxon>
        <taxon>Bacteroidota</taxon>
        <taxon>Sphingobacteriia</taxon>
        <taxon>Sphingobacteriales</taxon>
        <taxon>Sphingobacteriaceae</taxon>
        <taxon>Sphingobacterium</taxon>
    </lineage>
</organism>
<dbReference type="InterPro" id="IPR018422">
    <property type="entry name" value="Cation/H_exchanger_CPA1"/>
</dbReference>
<dbReference type="Gene3D" id="6.10.140.1330">
    <property type="match status" value="1"/>
</dbReference>
<dbReference type="InterPro" id="IPR006153">
    <property type="entry name" value="Cation/H_exchanger_TM"/>
</dbReference>
<dbReference type="PANTHER" id="PTHR10110:SF86">
    <property type="entry name" value="SODIUM_HYDROGEN EXCHANGER 7"/>
    <property type="match status" value="1"/>
</dbReference>
<dbReference type="Pfam" id="PF00999">
    <property type="entry name" value="Na_H_Exchanger"/>
    <property type="match status" value="1"/>
</dbReference>
<keyword evidence="5 10" id="KW-1133">Transmembrane helix</keyword>
<keyword evidence="9" id="KW-0739">Sodium transport</keyword>
<proteinExistence type="predicted"/>